<dbReference type="Proteomes" id="UP000707071">
    <property type="component" value="Unassembled WGS sequence"/>
</dbReference>
<comment type="caution">
    <text evidence="1">The sequence shown here is derived from an EMBL/GenBank/DDBJ whole genome shotgun (WGS) entry which is preliminary data.</text>
</comment>
<dbReference type="AlphaFoldDB" id="A0A9P7QCZ3"/>
<gene>
    <name evidence="1" type="ORF">E4U09_004601</name>
</gene>
<protein>
    <submittedName>
        <fullName evidence="1">Uncharacterized protein</fullName>
    </submittedName>
</protein>
<keyword evidence="2" id="KW-1185">Reference proteome</keyword>
<evidence type="ECO:0000313" key="1">
    <source>
        <dbReference type="EMBL" id="KAG6290099.1"/>
    </source>
</evidence>
<proteinExistence type="predicted"/>
<organism evidence="1 2">
    <name type="scientific">Claviceps aff. purpurea</name>
    <dbReference type="NCBI Taxonomy" id="1967640"/>
    <lineage>
        <taxon>Eukaryota</taxon>
        <taxon>Fungi</taxon>
        <taxon>Dikarya</taxon>
        <taxon>Ascomycota</taxon>
        <taxon>Pezizomycotina</taxon>
        <taxon>Sordariomycetes</taxon>
        <taxon>Hypocreomycetidae</taxon>
        <taxon>Hypocreales</taxon>
        <taxon>Clavicipitaceae</taxon>
        <taxon>Claviceps</taxon>
    </lineage>
</organism>
<evidence type="ECO:0000313" key="2">
    <source>
        <dbReference type="Proteomes" id="UP000707071"/>
    </source>
</evidence>
<reference evidence="1 2" key="1">
    <citation type="journal article" date="2020" name="bioRxiv">
        <title>Whole genome comparisons of ergot fungi reveals the divergence and evolution of species within the genus Claviceps are the result of varying mechanisms driving genome evolution and host range expansion.</title>
        <authorList>
            <person name="Wyka S.A."/>
            <person name="Mondo S.J."/>
            <person name="Liu M."/>
            <person name="Dettman J."/>
            <person name="Nalam V."/>
            <person name="Broders K.D."/>
        </authorList>
    </citation>
    <scope>NUCLEOTIDE SEQUENCE [LARGE SCALE GENOMIC DNA]</scope>
    <source>
        <strain evidence="1 2">Clav52</strain>
    </source>
</reference>
<name>A0A9P7QCZ3_9HYPO</name>
<sequence>MCPWDELLRWKEFLEKPAESTDTFTIVLAMCEVFADQSIRGFIQVFFRCEFEA</sequence>
<dbReference type="EMBL" id="SRRH01000374">
    <property type="protein sequence ID" value="KAG6290099.1"/>
    <property type="molecule type" value="Genomic_DNA"/>
</dbReference>
<accession>A0A9P7QCZ3</accession>